<organism evidence="2 4">
    <name type="scientific">Phytophthora infestans</name>
    <name type="common">Potato late blight agent</name>
    <name type="synonym">Botrytis infestans</name>
    <dbReference type="NCBI Taxonomy" id="4787"/>
    <lineage>
        <taxon>Eukaryota</taxon>
        <taxon>Sar</taxon>
        <taxon>Stramenopiles</taxon>
        <taxon>Oomycota</taxon>
        <taxon>Peronosporomycetes</taxon>
        <taxon>Peronosporales</taxon>
        <taxon>Peronosporaceae</taxon>
        <taxon>Phytophthora</taxon>
    </lineage>
</organism>
<evidence type="ECO:0000313" key="2">
    <source>
        <dbReference type="EMBL" id="KAF4032100.1"/>
    </source>
</evidence>
<dbReference type="AlphaFoldDB" id="A0A833SUE0"/>
<dbReference type="EMBL" id="WSZM01000513">
    <property type="protein sequence ID" value="KAF4032100.1"/>
    <property type="molecule type" value="Genomic_DNA"/>
</dbReference>
<evidence type="ECO:0000256" key="1">
    <source>
        <dbReference type="SAM" id="MobiDB-lite"/>
    </source>
</evidence>
<dbReference type="Proteomes" id="UP000602510">
    <property type="component" value="Unassembled WGS sequence"/>
</dbReference>
<sequence>MLVRDGVVGAKAETACAGRTLVSSIIGVKDGCLSVVMARAGTVRWLPPRSQTPLRATSHKVWLKKRAPLGRSPKPKVSRTQGPKSQEEEI</sequence>
<accession>A0A833SUE0</accession>
<protein>
    <submittedName>
        <fullName evidence="2">Uncharacterized protein</fullName>
    </submittedName>
</protein>
<dbReference type="Proteomes" id="UP000704712">
    <property type="component" value="Unassembled WGS sequence"/>
</dbReference>
<keyword evidence="4" id="KW-1185">Reference proteome</keyword>
<proteinExistence type="predicted"/>
<evidence type="ECO:0000313" key="3">
    <source>
        <dbReference type="EMBL" id="KAF4143672.1"/>
    </source>
</evidence>
<evidence type="ECO:0000313" key="4">
    <source>
        <dbReference type="Proteomes" id="UP000602510"/>
    </source>
</evidence>
<name>A0A833SUE0_PHYIN</name>
<reference evidence="2" key="1">
    <citation type="submission" date="2020-04" db="EMBL/GenBank/DDBJ databases">
        <title>Hybrid Assembly of Korean Phytophthora infestans isolates.</title>
        <authorList>
            <person name="Prokchorchik M."/>
            <person name="Lee Y."/>
            <person name="Seo J."/>
            <person name="Cho J.-H."/>
            <person name="Park Y.-E."/>
            <person name="Jang D.-C."/>
            <person name="Im J.-S."/>
            <person name="Choi J.-G."/>
            <person name="Park H.-J."/>
            <person name="Lee G.-B."/>
            <person name="Lee Y.-G."/>
            <person name="Hong S.-Y."/>
            <person name="Cho K."/>
            <person name="Sohn K.H."/>
        </authorList>
    </citation>
    <scope>NUCLEOTIDE SEQUENCE</scope>
    <source>
        <strain evidence="2">KR_1_A1</strain>
        <strain evidence="3">KR_2_A2</strain>
    </source>
</reference>
<comment type="caution">
    <text evidence="2">The sequence shown here is derived from an EMBL/GenBank/DDBJ whole genome shotgun (WGS) entry which is preliminary data.</text>
</comment>
<feature type="region of interest" description="Disordered" evidence="1">
    <location>
        <begin position="64"/>
        <end position="90"/>
    </location>
</feature>
<dbReference type="EMBL" id="JAACNO010000994">
    <property type="protein sequence ID" value="KAF4143672.1"/>
    <property type="molecule type" value="Genomic_DNA"/>
</dbReference>
<feature type="compositionally biased region" description="Basic residues" evidence="1">
    <location>
        <begin position="64"/>
        <end position="77"/>
    </location>
</feature>
<gene>
    <name evidence="2" type="ORF">GN244_ATG16023</name>
    <name evidence="3" type="ORF">GN958_ATG07127</name>
</gene>